<evidence type="ECO:0000313" key="1">
    <source>
        <dbReference type="EMBL" id="SMB92321.1"/>
    </source>
</evidence>
<dbReference type="Proteomes" id="UP000192368">
    <property type="component" value="Unassembled WGS sequence"/>
</dbReference>
<dbReference type="RefSeq" id="WP_084231449.1">
    <property type="nucleotide sequence ID" value="NZ_FWWR01000014.1"/>
</dbReference>
<accession>A0A1W1VGY9</accession>
<dbReference type="OrthoDB" id="1701312at2"/>
<dbReference type="AlphaFoldDB" id="A0A1W1VGY9"/>
<sequence length="260" mass="30312">MKALTKNLFSILIILALVVLTSCHNKYDFEIIFEPKDNYREKIYTTKENYSIYSLDGKVLVKFNEEEISLKEALENNKISMEQILEKAENDFSSNSITARTYADGGSEEYSYKQYTIIDFNELDGKDDIYFAPPDTTINDIDDNHEMDVTFIPNQNGLMLVQSSNKDVSFNTFSYNGDVKIVYEGKEIPLEDAIKNGLYMEFVYYKIDRGDFQKNEDMIKTYKNSFKIYPYSNYKVIKSESNLYFIPSEIPLTEIEKIIK</sequence>
<organism evidence="1 2">
    <name type="scientific">Peptoniphilus asaccharolyticus DSM 20463</name>
    <dbReference type="NCBI Taxonomy" id="573058"/>
    <lineage>
        <taxon>Bacteria</taxon>
        <taxon>Bacillati</taxon>
        <taxon>Bacillota</taxon>
        <taxon>Tissierellia</taxon>
        <taxon>Tissierellales</taxon>
        <taxon>Peptoniphilaceae</taxon>
        <taxon>Peptoniphilus</taxon>
    </lineage>
</organism>
<dbReference type="PROSITE" id="PS51257">
    <property type="entry name" value="PROKAR_LIPOPROTEIN"/>
    <property type="match status" value="1"/>
</dbReference>
<reference evidence="2" key="1">
    <citation type="submission" date="2017-04" db="EMBL/GenBank/DDBJ databases">
        <authorList>
            <person name="Varghese N."/>
            <person name="Submissions S."/>
        </authorList>
    </citation>
    <scope>NUCLEOTIDE SEQUENCE [LARGE SCALE GENOMIC DNA]</scope>
    <source>
        <strain evidence="2">DSM 20463</strain>
    </source>
</reference>
<gene>
    <name evidence="1" type="ORF">SAMN00017477_1929</name>
</gene>
<protein>
    <submittedName>
        <fullName evidence="1">Uncharacterized protein</fullName>
    </submittedName>
</protein>
<proteinExistence type="predicted"/>
<name>A0A1W1VGY9_PEPAS</name>
<keyword evidence="2" id="KW-1185">Reference proteome</keyword>
<evidence type="ECO:0000313" key="2">
    <source>
        <dbReference type="Proteomes" id="UP000192368"/>
    </source>
</evidence>
<dbReference type="EMBL" id="FWWR01000014">
    <property type="protein sequence ID" value="SMB92321.1"/>
    <property type="molecule type" value="Genomic_DNA"/>
</dbReference>